<dbReference type="Proteomes" id="UP000325577">
    <property type="component" value="Linkage Group LG12"/>
</dbReference>
<proteinExistence type="predicted"/>
<accession>A0A5J5BFL0</accession>
<evidence type="ECO:0000313" key="2">
    <source>
        <dbReference type="EMBL" id="KAA8541915.1"/>
    </source>
</evidence>
<feature type="region of interest" description="Disordered" evidence="1">
    <location>
        <begin position="53"/>
        <end position="79"/>
    </location>
</feature>
<evidence type="ECO:0000313" key="3">
    <source>
        <dbReference type="Proteomes" id="UP000325577"/>
    </source>
</evidence>
<name>A0A5J5BFL0_9ASTE</name>
<keyword evidence="3" id="KW-1185">Reference proteome</keyword>
<gene>
    <name evidence="2" type="ORF">F0562_023067</name>
</gene>
<reference evidence="2 3" key="1">
    <citation type="submission" date="2019-09" db="EMBL/GenBank/DDBJ databases">
        <title>A chromosome-level genome assembly of the Chinese tupelo Nyssa sinensis.</title>
        <authorList>
            <person name="Yang X."/>
            <person name="Kang M."/>
            <person name="Yang Y."/>
            <person name="Xiong H."/>
            <person name="Wang M."/>
            <person name="Zhang Z."/>
            <person name="Wang Z."/>
            <person name="Wu H."/>
            <person name="Ma T."/>
            <person name="Liu J."/>
            <person name="Xi Z."/>
        </authorList>
    </citation>
    <scope>NUCLEOTIDE SEQUENCE [LARGE SCALE GENOMIC DNA]</scope>
    <source>
        <strain evidence="2">J267</strain>
        <tissue evidence="2">Leaf</tissue>
    </source>
</reference>
<dbReference type="EMBL" id="CM018035">
    <property type="protein sequence ID" value="KAA8541915.1"/>
    <property type="molecule type" value="Genomic_DNA"/>
</dbReference>
<dbReference type="AlphaFoldDB" id="A0A5J5BFL0"/>
<protein>
    <submittedName>
        <fullName evidence="2">Uncharacterized protein</fullName>
    </submittedName>
</protein>
<sequence>MALRVPPTSTWQALPHTRTISTTPRVATNYIPSSTVHLHRSSPLFASKPIAWSGQCRATSPGPPPPPDSEPSAGEDPVPGVELKLCAKAGVQSRAKILFVLQINS</sequence>
<evidence type="ECO:0000256" key="1">
    <source>
        <dbReference type="SAM" id="MobiDB-lite"/>
    </source>
</evidence>
<organism evidence="2 3">
    <name type="scientific">Nyssa sinensis</name>
    <dbReference type="NCBI Taxonomy" id="561372"/>
    <lineage>
        <taxon>Eukaryota</taxon>
        <taxon>Viridiplantae</taxon>
        <taxon>Streptophyta</taxon>
        <taxon>Embryophyta</taxon>
        <taxon>Tracheophyta</taxon>
        <taxon>Spermatophyta</taxon>
        <taxon>Magnoliopsida</taxon>
        <taxon>eudicotyledons</taxon>
        <taxon>Gunneridae</taxon>
        <taxon>Pentapetalae</taxon>
        <taxon>asterids</taxon>
        <taxon>Cornales</taxon>
        <taxon>Nyssaceae</taxon>
        <taxon>Nyssa</taxon>
    </lineage>
</organism>